<dbReference type="PROSITE" id="PS50137">
    <property type="entry name" value="DS_RBD"/>
    <property type="match status" value="1"/>
</dbReference>
<dbReference type="SMART" id="SM00358">
    <property type="entry name" value="DSRM"/>
    <property type="match status" value="1"/>
</dbReference>
<dbReference type="PROSITE" id="PS50142">
    <property type="entry name" value="RNASE_3_2"/>
    <property type="match status" value="1"/>
</dbReference>
<evidence type="ECO:0000259" key="5">
    <source>
        <dbReference type="PROSITE" id="PS50142"/>
    </source>
</evidence>
<dbReference type="SMART" id="SM00535">
    <property type="entry name" value="RIBOc"/>
    <property type="match status" value="1"/>
</dbReference>
<keyword evidence="7" id="KW-1185">Reference proteome</keyword>
<feature type="compositionally biased region" description="Pro residues" evidence="3">
    <location>
        <begin position="179"/>
        <end position="195"/>
    </location>
</feature>
<dbReference type="InterPro" id="IPR000999">
    <property type="entry name" value="RNase_III_dom"/>
</dbReference>
<evidence type="ECO:0000256" key="1">
    <source>
        <dbReference type="ARBA" id="ARBA00022884"/>
    </source>
</evidence>
<feature type="domain" description="RNase III" evidence="5">
    <location>
        <begin position="29"/>
        <end position="145"/>
    </location>
</feature>
<evidence type="ECO:0000259" key="4">
    <source>
        <dbReference type="PROSITE" id="PS50137"/>
    </source>
</evidence>
<dbReference type="CDD" id="cd00593">
    <property type="entry name" value="RIBOc"/>
    <property type="match status" value="1"/>
</dbReference>
<dbReference type="GO" id="GO:0006396">
    <property type="term" value="P:RNA processing"/>
    <property type="evidence" value="ECO:0007669"/>
    <property type="project" value="InterPro"/>
</dbReference>
<reference evidence="6" key="1">
    <citation type="submission" date="2022-08" db="EMBL/GenBank/DDBJ databases">
        <authorList>
            <consortium name="DOE Joint Genome Institute"/>
            <person name="Min B."/>
            <person name="Riley R."/>
            <person name="Sierra-Patev S."/>
            <person name="Naranjo-Ortiz M."/>
            <person name="Looney B."/>
            <person name="Konkel Z."/>
            <person name="Slot J.C."/>
            <person name="Sakamoto Y."/>
            <person name="Steenwyk J.L."/>
            <person name="Rokas A."/>
            <person name="Carro J."/>
            <person name="Camarero S."/>
            <person name="Ferreira P."/>
            <person name="Molpeceres G."/>
            <person name="Ruiz-Duenas F.J."/>
            <person name="Serrano A."/>
            <person name="Henrissat B."/>
            <person name="Drula E."/>
            <person name="Hughes K.W."/>
            <person name="Mata J.L."/>
            <person name="Ishikawa N.K."/>
            <person name="Vargas-Isla R."/>
            <person name="Ushijima S."/>
            <person name="Smith C.A."/>
            <person name="Ahrendt S."/>
            <person name="Andreopoulos W."/>
            <person name="He G."/>
            <person name="Labutti K."/>
            <person name="Lipzen A."/>
            <person name="Ng V."/>
            <person name="Sandor L."/>
            <person name="Barry K."/>
            <person name="Martinez A.T."/>
            <person name="Xiao Y."/>
            <person name="Gibbons J.G."/>
            <person name="Terashima K."/>
            <person name="Hibbett D.S."/>
            <person name="Grigoriev I.V."/>
        </authorList>
    </citation>
    <scope>NUCLEOTIDE SEQUENCE</scope>
    <source>
        <strain evidence="6">TFB10291</strain>
    </source>
</reference>
<feature type="region of interest" description="Disordered" evidence="3">
    <location>
        <begin position="168"/>
        <end position="206"/>
    </location>
</feature>
<dbReference type="GO" id="GO:0004525">
    <property type="term" value="F:ribonuclease III activity"/>
    <property type="evidence" value="ECO:0007669"/>
    <property type="project" value="InterPro"/>
</dbReference>
<dbReference type="InterPro" id="IPR014720">
    <property type="entry name" value="dsRBD_dom"/>
</dbReference>
<feature type="domain" description="DRBM" evidence="4">
    <location>
        <begin position="214"/>
        <end position="281"/>
    </location>
</feature>
<evidence type="ECO:0000313" key="6">
    <source>
        <dbReference type="EMBL" id="KAJ3785607.1"/>
    </source>
</evidence>
<dbReference type="EMBL" id="MU793336">
    <property type="protein sequence ID" value="KAJ3785607.1"/>
    <property type="molecule type" value="Genomic_DNA"/>
</dbReference>
<dbReference type="InterPro" id="IPR036389">
    <property type="entry name" value="RNase_III_sf"/>
</dbReference>
<dbReference type="Pfam" id="PF00035">
    <property type="entry name" value="dsrm"/>
    <property type="match status" value="1"/>
</dbReference>
<dbReference type="GO" id="GO:0003723">
    <property type="term" value="F:RNA binding"/>
    <property type="evidence" value="ECO:0007669"/>
    <property type="project" value="UniProtKB-UniRule"/>
</dbReference>
<comment type="caution">
    <text evidence="6">The sequence shown here is derived from an EMBL/GenBank/DDBJ whole genome shotgun (WGS) entry which is preliminary data.</text>
</comment>
<dbReference type="Gene3D" id="3.30.160.20">
    <property type="match status" value="1"/>
</dbReference>
<sequence length="283" mass="32022">MVIIDLTKLQCCCISTVRMNPQDLPPLPRIEDTELFMTVHTHHSLSTGPYAETTYRDSEGLAELGEKVLDLTVTDYLYRRKPVIDAQSIRKERRDILADETIIQWLNLYNLKAKLRAADPTILQDPQEMRKYFLAYVGAVFVSDDILTVQNWIVRLIDPHYTLNSQGFPSMPPQYNSPHPAPPQSSPPSFPPTYHPPASSMTSTSGAPPNLSWLTLSVVNQAAAQKRMRIHYQPTRVGADHSPTWTVQCFINDQERGVGTGKNQKLAKEEAARKAYIDMGWMQ</sequence>
<name>A0AA38KW91_9AGAR</name>
<evidence type="ECO:0000256" key="3">
    <source>
        <dbReference type="SAM" id="MobiDB-lite"/>
    </source>
</evidence>
<evidence type="ECO:0000256" key="2">
    <source>
        <dbReference type="PROSITE-ProRule" id="PRU00266"/>
    </source>
</evidence>
<dbReference type="Proteomes" id="UP001163798">
    <property type="component" value="Unassembled WGS sequence"/>
</dbReference>
<dbReference type="CDD" id="cd00048">
    <property type="entry name" value="DSRM_SF"/>
    <property type="match status" value="1"/>
</dbReference>
<evidence type="ECO:0000313" key="7">
    <source>
        <dbReference type="Proteomes" id="UP001163798"/>
    </source>
</evidence>
<dbReference type="SUPFAM" id="SSF69065">
    <property type="entry name" value="RNase III domain-like"/>
    <property type="match status" value="1"/>
</dbReference>
<dbReference type="AlphaFoldDB" id="A0AA38KW91"/>
<dbReference type="Gene3D" id="1.10.1520.10">
    <property type="entry name" value="Ribonuclease III domain"/>
    <property type="match status" value="1"/>
</dbReference>
<proteinExistence type="predicted"/>
<gene>
    <name evidence="6" type="ORF">GGU10DRAFT_354207</name>
</gene>
<accession>A0AA38KW91</accession>
<organism evidence="6 7">
    <name type="scientific">Lentinula aff. detonsa</name>
    <dbReference type="NCBI Taxonomy" id="2804958"/>
    <lineage>
        <taxon>Eukaryota</taxon>
        <taxon>Fungi</taxon>
        <taxon>Dikarya</taxon>
        <taxon>Basidiomycota</taxon>
        <taxon>Agaricomycotina</taxon>
        <taxon>Agaricomycetes</taxon>
        <taxon>Agaricomycetidae</taxon>
        <taxon>Agaricales</taxon>
        <taxon>Marasmiineae</taxon>
        <taxon>Omphalotaceae</taxon>
        <taxon>Lentinula</taxon>
    </lineage>
</organism>
<keyword evidence="1 2" id="KW-0694">RNA-binding</keyword>
<protein>
    <submittedName>
        <fullName evidence="6">Uncharacterized protein</fullName>
    </submittedName>
</protein>
<dbReference type="SUPFAM" id="SSF54768">
    <property type="entry name" value="dsRNA-binding domain-like"/>
    <property type="match status" value="1"/>
</dbReference>